<sequence>MPVKLLPQLRLLKPSLPVTRFPLMNINMNIKPGPASSSWVQSSHRPIPVFSQIFPLRLRYSAGLRSFSTRRASKSLIEDEAELSDWVSELRSDSFRGKLTSEDEASSDVVDRARNRTRGRETRDRDNKGSTSVRDSFSNKKPRIRETSEPTRNRNDSFSRNSRATRRFGSALEDERTTANNGGSRNANVMGRRGGREMDKGYVRNGGNRGSSDGIRGNRGSSDGIRGNRGSSDGIRGNRGSSDGIRKGGVKDSTATKLPRWMDDDDVDEDEEKLMPAIGDLLSEEDSDAEDDDDDDGELLKRNVSSMFGLAKEEVSVKVSPRTSSTESESLSYLSQTRFDQCSVSPFSLKGIKDAGYEKMTMVQEATLPVILKGKDVLAKAKTGTGKTVAFLLPSIEAVVKSPPIGRDQKRPPIFVLVICPTRELASQAAAEATKLLKYHPSVGVQVVIGGTRLTLEQKRMQANPCQILVATPGRLKDHIENTAGFATRMMGVKVLVLDEADHLLDMGFRKDIEKIISAVPKQRQTLLFSATVPEEVRQICHIALKRDHEFINTVQEGSEETHAQVRQTHLVAPLDKQFSLLYALLKEHIADDVDYKVLVFCTTAMVTRLVADLLGELNLNVREIHSRKPQSYRTRISDEFRKSKGLILVTSDVSARGVDYPDVTLVIQVGLPSDREQYIHRLGRTGRKGKEGQGILLLAPWEEFFLSTVKDLPITKAPVPSVDPDTKKKVERALSNVEMKNKESAYQAWLGYYNSNKKVGKDKHRLVELANEFSRSMGLDNPPAIPKLILGKMGLRNIPGLRSK</sequence>
<dbReference type="InterPro" id="IPR014001">
    <property type="entry name" value="Helicase_ATP-bd"/>
</dbReference>
<gene>
    <name evidence="12" type="ORF">FSB_LOCUS59823</name>
</gene>
<dbReference type="Gene3D" id="3.40.50.300">
    <property type="entry name" value="P-loop containing nucleotide triphosphate hydrolases"/>
    <property type="match status" value="2"/>
</dbReference>
<evidence type="ECO:0000256" key="2">
    <source>
        <dbReference type="ARBA" id="ARBA00022801"/>
    </source>
</evidence>
<dbReference type="GO" id="GO:0003723">
    <property type="term" value="F:RNA binding"/>
    <property type="evidence" value="ECO:0007669"/>
    <property type="project" value="UniProtKB-UniRule"/>
</dbReference>
<feature type="region of interest" description="Disordered" evidence="8">
    <location>
        <begin position="98"/>
        <end position="270"/>
    </location>
</feature>
<feature type="domain" description="Helicase C-terminal" evidence="10">
    <location>
        <begin position="585"/>
        <end position="732"/>
    </location>
</feature>
<dbReference type="PROSITE" id="PS51195">
    <property type="entry name" value="Q_MOTIF"/>
    <property type="match status" value="1"/>
</dbReference>
<dbReference type="InterPro" id="IPR011545">
    <property type="entry name" value="DEAD/DEAH_box_helicase_dom"/>
</dbReference>
<comment type="catalytic activity">
    <reaction evidence="7">
        <text>ATP + H2O = ADP + phosphate + H(+)</text>
        <dbReference type="Rhea" id="RHEA:13065"/>
        <dbReference type="ChEBI" id="CHEBI:15377"/>
        <dbReference type="ChEBI" id="CHEBI:15378"/>
        <dbReference type="ChEBI" id="CHEBI:30616"/>
        <dbReference type="ChEBI" id="CHEBI:43474"/>
        <dbReference type="ChEBI" id="CHEBI:456216"/>
        <dbReference type="EC" id="3.6.4.13"/>
    </reaction>
</comment>
<dbReference type="SUPFAM" id="SSF52540">
    <property type="entry name" value="P-loop containing nucleoside triphosphate hydrolases"/>
    <property type="match status" value="1"/>
</dbReference>
<keyword evidence="3 7" id="KW-0347">Helicase</keyword>
<keyword evidence="5 7" id="KW-0694">RNA-binding</keyword>
<feature type="short sequence motif" description="Q motif" evidence="6">
    <location>
        <begin position="337"/>
        <end position="365"/>
    </location>
</feature>
<dbReference type="AlphaFoldDB" id="A0A2N9J6F1"/>
<feature type="domain" description="DEAD-box RNA helicase Q" evidence="11">
    <location>
        <begin position="337"/>
        <end position="365"/>
    </location>
</feature>
<evidence type="ECO:0000313" key="12">
    <source>
        <dbReference type="EMBL" id="SPD31941.1"/>
    </source>
</evidence>
<keyword evidence="4 7" id="KW-0067">ATP-binding</keyword>
<dbReference type="InterPro" id="IPR001650">
    <property type="entry name" value="Helicase_C-like"/>
</dbReference>
<evidence type="ECO:0000256" key="6">
    <source>
        <dbReference type="PROSITE-ProRule" id="PRU00552"/>
    </source>
</evidence>
<evidence type="ECO:0000256" key="4">
    <source>
        <dbReference type="ARBA" id="ARBA00022840"/>
    </source>
</evidence>
<dbReference type="GO" id="GO:0005524">
    <property type="term" value="F:ATP binding"/>
    <property type="evidence" value="ECO:0007669"/>
    <property type="project" value="UniProtKB-UniRule"/>
</dbReference>
<comment type="similarity">
    <text evidence="7">Belongs to the DEAD box helicase family.</text>
</comment>
<dbReference type="PROSITE" id="PS51194">
    <property type="entry name" value="HELICASE_CTER"/>
    <property type="match status" value="1"/>
</dbReference>
<proteinExistence type="inferred from homology"/>
<feature type="compositionally biased region" description="Basic and acidic residues" evidence="8">
    <location>
        <begin position="144"/>
        <end position="157"/>
    </location>
</feature>
<dbReference type="SMART" id="SM00487">
    <property type="entry name" value="DEXDc"/>
    <property type="match status" value="1"/>
</dbReference>
<feature type="domain" description="Helicase ATP-binding" evidence="9">
    <location>
        <begin position="368"/>
        <end position="551"/>
    </location>
</feature>
<evidence type="ECO:0000259" key="11">
    <source>
        <dbReference type="PROSITE" id="PS51195"/>
    </source>
</evidence>
<dbReference type="GO" id="GO:0016787">
    <property type="term" value="F:hydrolase activity"/>
    <property type="evidence" value="ECO:0007669"/>
    <property type="project" value="UniProtKB-KW"/>
</dbReference>
<dbReference type="EMBL" id="OIVN01006382">
    <property type="protein sequence ID" value="SPD31941.1"/>
    <property type="molecule type" value="Genomic_DNA"/>
</dbReference>
<keyword evidence="1 7" id="KW-0547">Nucleotide-binding</keyword>
<accession>A0A2N9J6F1</accession>
<dbReference type="InterPro" id="IPR014014">
    <property type="entry name" value="RNA_helicase_DEAD_Q_motif"/>
</dbReference>
<feature type="region of interest" description="Disordered" evidence="8">
    <location>
        <begin position="280"/>
        <end position="299"/>
    </location>
</feature>
<reference evidence="12" key="1">
    <citation type="submission" date="2018-02" db="EMBL/GenBank/DDBJ databases">
        <authorList>
            <person name="Cohen D.B."/>
            <person name="Kent A.D."/>
        </authorList>
    </citation>
    <scope>NUCLEOTIDE SEQUENCE</scope>
</reference>
<protein>
    <recommendedName>
        <fullName evidence="7">ATP-dependent RNA helicase</fullName>
        <ecNumber evidence="7">3.6.4.13</ecNumber>
    </recommendedName>
</protein>
<dbReference type="GO" id="GO:0003724">
    <property type="term" value="F:RNA helicase activity"/>
    <property type="evidence" value="ECO:0007669"/>
    <property type="project" value="UniProtKB-EC"/>
</dbReference>
<evidence type="ECO:0000259" key="10">
    <source>
        <dbReference type="PROSITE" id="PS51194"/>
    </source>
</evidence>
<feature type="compositionally biased region" description="Polar residues" evidence="8">
    <location>
        <begin position="178"/>
        <end position="187"/>
    </location>
</feature>
<organism evidence="12">
    <name type="scientific">Fagus sylvatica</name>
    <name type="common">Beechnut</name>
    <dbReference type="NCBI Taxonomy" id="28930"/>
    <lineage>
        <taxon>Eukaryota</taxon>
        <taxon>Viridiplantae</taxon>
        <taxon>Streptophyta</taxon>
        <taxon>Embryophyta</taxon>
        <taxon>Tracheophyta</taxon>
        <taxon>Spermatophyta</taxon>
        <taxon>Magnoliopsida</taxon>
        <taxon>eudicotyledons</taxon>
        <taxon>Gunneridae</taxon>
        <taxon>Pentapetalae</taxon>
        <taxon>rosids</taxon>
        <taxon>fabids</taxon>
        <taxon>Fagales</taxon>
        <taxon>Fagaceae</taxon>
        <taxon>Fagus</taxon>
    </lineage>
</organism>
<dbReference type="CDD" id="cd17964">
    <property type="entry name" value="DEADc_MSS116"/>
    <property type="match status" value="1"/>
</dbReference>
<comment type="domain">
    <text evidence="7">The Q motif is unique to and characteristic of the DEAD box family of RNA helicases and controls ATP binding and hydrolysis.</text>
</comment>
<feature type="compositionally biased region" description="Acidic residues" evidence="8">
    <location>
        <begin position="282"/>
        <end position="297"/>
    </location>
</feature>
<evidence type="ECO:0000256" key="1">
    <source>
        <dbReference type="ARBA" id="ARBA00022741"/>
    </source>
</evidence>
<evidence type="ECO:0000256" key="3">
    <source>
        <dbReference type="ARBA" id="ARBA00022806"/>
    </source>
</evidence>
<dbReference type="PROSITE" id="PS51192">
    <property type="entry name" value="HELICASE_ATP_BIND_1"/>
    <property type="match status" value="1"/>
</dbReference>
<dbReference type="InterPro" id="IPR027417">
    <property type="entry name" value="P-loop_NTPase"/>
</dbReference>
<comment type="function">
    <text evidence="7">RNA helicase.</text>
</comment>
<feature type="compositionally biased region" description="Basic and acidic residues" evidence="8">
    <location>
        <begin position="109"/>
        <end position="128"/>
    </location>
</feature>
<dbReference type="EC" id="3.6.4.13" evidence="7"/>
<evidence type="ECO:0000259" key="9">
    <source>
        <dbReference type="PROSITE" id="PS51192"/>
    </source>
</evidence>
<dbReference type="CDD" id="cd18787">
    <property type="entry name" value="SF2_C_DEAD"/>
    <property type="match status" value="1"/>
</dbReference>
<evidence type="ECO:0000256" key="8">
    <source>
        <dbReference type="SAM" id="MobiDB-lite"/>
    </source>
</evidence>
<evidence type="ECO:0000256" key="5">
    <source>
        <dbReference type="ARBA" id="ARBA00022884"/>
    </source>
</evidence>
<keyword evidence="2 7" id="KW-0378">Hydrolase</keyword>
<name>A0A2N9J6F1_FAGSY</name>
<dbReference type="Pfam" id="PF00270">
    <property type="entry name" value="DEAD"/>
    <property type="match status" value="1"/>
</dbReference>
<dbReference type="Pfam" id="PF00271">
    <property type="entry name" value="Helicase_C"/>
    <property type="match status" value="1"/>
</dbReference>
<dbReference type="PANTHER" id="PTHR24031">
    <property type="entry name" value="RNA HELICASE"/>
    <property type="match status" value="1"/>
</dbReference>
<evidence type="ECO:0000256" key="7">
    <source>
        <dbReference type="RuleBase" id="RU365068"/>
    </source>
</evidence>
<dbReference type="SMART" id="SM00490">
    <property type="entry name" value="HELICc"/>
    <property type="match status" value="1"/>
</dbReference>